<accession>A0AAE9E800</accession>
<evidence type="ECO:0000313" key="3">
    <source>
        <dbReference type="Proteomes" id="UP000829354"/>
    </source>
</evidence>
<dbReference type="Proteomes" id="UP000829354">
    <property type="component" value="Chromosome I"/>
</dbReference>
<dbReference type="EMBL" id="CP092620">
    <property type="protein sequence ID" value="UMM14495.1"/>
    <property type="molecule type" value="Genomic_DNA"/>
</dbReference>
<dbReference type="PANTHER" id="PTHR21503">
    <property type="entry name" value="F-BOX-CONTAINING HYPOTHETICAL PROTEIN C.ELEGANS"/>
    <property type="match status" value="1"/>
</dbReference>
<dbReference type="Pfam" id="PF00646">
    <property type="entry name" value="F-box"/>
    <property type="match status" value="1"/>
</dbReference>
<protein>
    <recommendedName>
        <fullName evidence="1">F-box domain-containing protein</fullName>
    </recommendedName>
</protein>
<evidence type="ECO:0000259" key="1">
    <source>
        <dbReference type="PROSITE" id="PS50181"/>
    </source>
</evidence>
<keyword evidence="3" id="KW-1185">Reference proteome</keyword>
<feature type="domain" description="F-box" evidence="1">
    <location>
        <begin position="26"/>
        <end position="75"/>
    </location>
</feature>
<organism evidence="2 3">
    <name type="scientific">Caenorhabditis briggsae</name>
    <dbReference type="NCBI Taxonomy" id="6238"/>
    <lineage>
        <taxon>Eukaryota</taxon>
        <taxon>Metazoa</taxon>
        <taxon>Ecdysozoa</taxon>
        <taxon>Nematoda</taxon>
        <taxon>Chromadorea</taxon>
        <taxon>Rhabditida</taxon>
        <taxon>Rhabditina</taxon>
        <taxon>Rhabditomorpha</taxon>
        <taxon>Rhabditoidea</taxon>
        <taxon>Rhabditidae</taxon>
        <taxon>Peloderinae</taxon>
        <taxon>Caenorhabditis</taxon>
    </lineage>
</organism>
<dbReference type="InterPro" id="IPR001810">
    <property type="entry name" value="F-box_dom"/>
</dbReference>
<dbReference type="PROSITE" id="PS50181">
    <property type="entry name" value="FBOX"/>
    <property type="match status" value="1"/>
</dbReference>
<dbReference type="CDD" id="cd09917">
    <property type="entry name" value="F-box_SF"/>
    <property type="match status" value="1"/>
</dbReference>
<gene>
    <name evidence="2" type="ORF">L5515_002274</name>
</gene>
<evidence type="ECO:0000313" key="2">
    <source>
        <dbReference type="EMBL" id="UMM14495.1"/>
    </source>
</evidence>
<proteinExistence type="predicted"/>
<reference evidence="2 3" key="1">
    <citation type="submission" date="2022-04" db="EMBL/GenBank/DDBJ databases">
        <title>Chromosome-level reference genomes for two strains of Caenorhabditis briggsae: an improved platform for comparative genomics.</title>
        <authorList>
            <person name="Stevens L."/>
            <person name="Andersen E."/>
        </authorList>
    </citation>
    <scope>NUCLEOTIDE SEQUENCE [LARGE SCALE GENOMIC DNA]</scope>
    <source>
        <strain evidence="2">VX34</strain>
        <tissue evidence="2">Whole-organism</tissue>
    </source>
</reference>
<dbReference type="AlphaFoldDB" id="A0AAE9E800"/>
<name>A0AAE9E800_CAEBR</name>
<dbReference type="PANTHER" id="PTHR21503:SF8">
    <property type="entry name" value="F-BOX ASSOCIATED DOMAIN-CONTAINING PROTEIN-RELATED"/>
    <property type="match status" value="1"/>
</dbReference>
<sequence>MSENAGNGGIQKCEENISEKRKKVEKFPILKLPDLVREMVIRLMDPVEIFDFSQTSKRMHRTVKRSCRHKTYHLHLQAGLIYQAALYPPTYPAIPAEPARFRFQSLNGETERDPKYDRHVGNFQNIHANFEEEKGLYFFHKSHWEITKELIAELQNLMNIKFQQVRIFLDGIENRDHKPLIEWLNTFPNGIKFSYIYGDLVSNENMVDLMQNYQCRDTLRFYGRLRGFQIDPLPLKATDLRIDYTHWMTVENVLQMDNVVAFKLGNAQHFTDVDYNVILKAIISGALPKMVYVHLELKRRYDRDVICQDIPLIQENSERLFSRYDKPHPDIGGFHFNLDNGDLGSIFFYMNARPGQPSTDIGIIVWRPDA</sequence>